<keyword evidence="1" id="KW-0732">Signal</keyword>
<gene>
    <name evidence="2" type="ORF">GCM10010913_38440</name>
</gene>
<comment type="caution">
    <text evidence="2">The sequence shown here is derived from an EMBL/GenBank/DDBJ whole genome shotgun (WGS) entry which is preliminary data.</text>
</comment>
<dbReference type="Proteomes" id="UP000608420">
    <property type="component" value="Unassembled WGS sequence"/>
</dbReference>
<evidence type="ECO:0000313" key="3">
    <source>
        <dbReference type="Proteomes" id="UP000608420"/>
    </source>
</evidence>
<reference evidence="3" key="1">
    <citation type="journal article" date="2019" name="Int. J. Syst. Evol. Microbiol.">
        <title>The Global Catalogue of Microorganisms (GCM) 10K type strain sequencing project: providing services to taxonomists for standard genome sequencing and annotation.</title>
        <authorList>
            <consortium name="The Broad Institute Genomics Platform"/>
            <consortium name="The Broad Institute Genome Sequencing Center for Infectious Disease"/>
            <person name="Wu L."/>
            <person name="Ma J."/>
        </authorList>
    </citation>
    <scope>NUCLEOTIDE SEQUENCE [LARGE SCALE GENOMIC DNA]</scope>
    <source>
        <strain evidence="3">CGMCC 1.15420</strain>
    </source>
</reference>
<evidence type="ECO:0008006" key="4">
    <source>
        <dbReference type="Google" id="ProtNLM"/>
    </source>
</evidence>
<protein>
    <recommendedName>
        <fullName evidence="4">Cyclic lactone autoinducer peptide</fullName>
    </recommendedName>
</protein>
<name>A0ABQ1W5D8_9BACL</name>
<dbReference type="RefSeq" id="WP_276145665.1">
    <property type="nucleotide sequence ID" value="NZ_KZ987724.1"/>
</dbReference>
<proteinExistence type="predicted"/>
<keyword evidence="3" id="KW-1185">Reference proteome</keyword>
<accession>A0ABQ1W5D8</accession>
<organism evidence="2 3">
    <name type="scientific">Paenibacillus aceti</name>
    <dbReference type="NCBI Taxonomy" id="1820010"/>
    <lineage>
        <taxon>Bacteria</taxon>
        <taxon>Bacillati</taxon>
        <taxon>Bacillota</taxon>
        <taxon>Bacilli</taxon>
        <taxon>Bacillales</taxon>
        <taxon>Paenibacillaceae</taxon>
        <taxon>Paenibacillus</taxon>
    </lineage>
</organism>
<evidence type="ECO:0000313" key="2">
    <source>
        <dbReference type="EMBL" id="GGG12962.1"/>
    </source>
</evidence>
<feature type="signal peptide" evidence="1">
    <location>
        <begin position="1"/>
        <end position="19"/>
    </location>
</feature>
<dbReference type="EMBL" id="BMIW01000035">
    <property type="protein sequence ID" value="GGG12962.1"/>
    <property type="molecule type" value="Genomic_DNA"/>
</dbReference>
<feature type="chain" id="PRO_5045984446" description="Cyclic lactone autoinducer peptide" evidence="1">
    <location>
        <begin position="20"/>
        <end position="43"/>
    </location>
</feature>
<sequence length="43" mass="4943">MLAMVFNIALVLLSLIANARTKRTPCETYRSQERVVLNHVQKN</sequence>
<evidence type="ECO:0000256" key="1">
    <source>
        <dbReference type="SAM" id="SignalP"/>
    </source>
</evidence>